<evidence type="ECO:0000256" key="2">
    <source>
        <dbReference type="ARBA" id="ARBA00022475"/>
    </source>
</evidence>
<accession>A0A1N7KQD7</accession>
<dbReference type="PANTHER" id="PTHR30086">
    <property type="entry name" value="ARGININE EXPORTER PROTEIN ARGO"/>
    <property type="match status" value="1"/>
</dbReference>
<comment type="subcellular location">
    <subcellularLocation>
        <location evidence="1">Cell membrane</location>
        <topology evidence="1">Multi-pass membrane protein</topology>
    </subcellularLocation>
</comment>
<evidence type="ECO:0000256" key="4">
    <source>
        <dbReference type="ARBA" id="ARBA00022989"/>
    </source>
</evidence>
<gene>
    <name evidence="7" type="ORF">SAMN05421795_10249</name>
</gene>
<keyword evidence="3 6" id="KW-0812">Transmembrane</keyword>
<feature type="transmembrane region" description="Helical" evidence="6">
    <location>
        <begin position="45"/>
        <end position="72"/>
    </location>
</feature>
<keyword evidence="2" id="KW-1003">Cell membrane</keyword>
<evidence type="ECO:0000313" key="7">
    <source>
        <dbReference type="EMBL" id="SIS63819.1"/>
    </source>
</evidence>
<dbReference type="GO" id="GO:0005886">
    <property type="term" value="C:plasma membrane"/>
    <property type="evidence" value="ECO:0007669"/>
    <property type="project" value="UniProtKB-SubCell"/>
</dbReference>
<evidence type="ECO:0000256" key="5">
    <source>
        <dbReference type="ARBA" id="ARBA00023136"/>
    </source>
</evidence>
<dbReference type="PIRSF" id="PIRSF006324">
    <property type="entry name" value="LeuE"/>
    <property type="match status" value="1"/>
</dbReference>
<evidence type="ECO:0000313" key="8">
    <source>
        <dbReference type="Proteomes" id="UP000186098"/>
    </source>
</evidence>
<dbReference type="Proteomes" id="UP000186098">
    <property type="component" value="Unassembled WGS sequence"/>
</dbReference>
<organism evidence="7 8">
    <name type="scientific">Phaeovulum vinaykumarii</name>
    <dbReference type="NCBI Taxonomy" id="407234"/>
    <lineage>
        <taxon>Bacteria</taxon>
        <taxon>Pseudomonadati</taxon>
        <taxon>Pseudomonadota</taxon>
        <taxon>Alphaproteobacteria</taxon>
        <taxon>Rhodobacterales</taxon>
        <taxon>Paracoccaceae</taxon>
        <taxon>Phaeovulum</taxon>
    </lineage>
</organism>
<proteinExistence type="predicted"/>
<sequence length="209" mass="21639">MWDVLTAFPAESLIAFTLGGLVLNFAPGADVFFASACGIAGGPRAGVMAGLGVGLGVVWHITLAAAGLAAVIAAHPGALVAIRWIGAGYLLWLAWGAWRAGAGDPSRARGVVSPWRAVGRGFLSNALNPKPVLFILAFLPQFTRPEYGPIWMQVVALGSIFAFTGTLVTMGYGWVAGRLGQVLATRMKVVNRLSAVIFGGLAARLALAP</sequence>
<dbReference type="EMBL" id="FTOM01000002">
    <property type="protein sequence ID" value="SIS63819.1"/>
    <property type="molecule type" value="Genomic_DNA"/>
</dbReference>
<evidence type="ECO:0000256" key="3">
    <source>
        <dbReference type="ARBA" id="ARBA00022692"/>
    </source>
</evidence>
<dbReference type="OrthoDB" id="9807053at2"/>
<dbReference type="GO" id="GO:0015171">
    <property type="term" value="F:amino acid transmembrane transporter activity"/>
    <property type="evidence" value="ECO:0007669"/>
    <property type="project" value="TreeGrafter"/>
</dbReference>
<keyword evidence="8" id="KW-1185">Reference proteome</keyword>
<reference evidence="8" key="1">
    <citation type="submission" date="2017-01" db="EMBL/GenBank/DDBJ databases">
        <authorList>
            <person name="Varghese N."/>
            <person name="Submissions S."/>
        </authorList>
    </citation>
    <scope>NUCLEOTIDE SEQUENCE [LARGE SCALE GENOMIC DNA]</scope>
    <source>
        <strain evidence="8">DSM 18714</strain>
    </source>
</reference>
<dbReference type="AlphaFoldDB" id="A0A1N7KQD7"/>
<feature type="transmembrane region" description="Helical" evidence="6">
    <location>
        <begin position="12"/>
        <end position="33"/>
    </location>
</feature>
<feature type="transmembrane region" description="Helical" evidence="6">
    <location>
        <begin position="150"/>
        <end position="177"/>
    </location>
</feature>
<evidence type="ECO:0000256" key="6">
    <source>
        <dbReference type="SAM" id="Phobius"/>
    </source>
</evidence>
<protein>
    <submittedName>
        <fullName evidence="7">Threonine/homoserine/homoserine lactone efflux protein</fullName>
    </submittedName>
</protein>
<keyword evidence="4 6" id="KW-1133">Transmembrane helix</keyword>
<dbReference type="Pfam" id="PF01810">
    <property type="entry name" value="LysE"/>
    <property type="match status" value="1"/>
</dbReference>
<evidence type="ECO:0000256" key="1">
    <source>
        <dbReference type="ARBA" id="ARBA00004651"/>
    </source>
</evidence>
<name>A0A1N7KQD7_9RHOB</name>
<feature type="transmembrane region" description="Helical" evidence="6">
    <location>
        <begin position="189"/>
        <end position="207"/>
    </location>
</feature>
<feature type="transmembrane region" description="Helical" evidence="6">
    <location>
        <begin position="78"/>
        <end position="98"/>
    </location>
</feature>
<dbReference type="PANTHER" id="PTHR30086:SF20">
    <property type="entry name" value="ARGININE EXPORTER PROTEIN ARGO-RELATED"/>
    <property type="match status" value="1"/>
</dbReference>
<dbReference type="InterPro" id="IPR001123">
    <property type="entry name" value="LeuE-type"/>
</dbReference>
<keyword evidence="5 6" id="KW-0472">Membrane</keyword>